<dbReference type="PATRIC" id="fig|1423782.4.peg.1685"/>
<protein>
    <submittedName>
        <fullName evidence="4">Glycosyltransferase</fullName>
    </submittedName>
</protein>
<dbReference type="RefSeq" id="WP_047769503.1">
    <property type="nucleotide sequence ID" value="NZ_AZGM01000035.1"/>
</dbReference>
<evidence type="ECO:0000256" key="2">
    <source>
        <dbReference type="ARBA" id="ARBA00022679"/>
    </source>
</evidence>
<dbReference type="GO" id="GO:0016757">
    <property type="term" value="F:glycosyltransferase activity"/>
    <property type="evidence" value="ECO:0007669"/>
    <property type="project" value="UniProtKB-KW"/>
</dbReference>
<dbReference type="EMBL" id="AZGM01000035">
    <property type="protein sequence ID" value="KRM28818.1"/>
    <property type="molecule type" value="Genomic_DNA"/>
</dbReference>
<dbReference type="Pfam" id="PF00534">
    <property type="entry name" value="Glycos_transf_1"/>
    <property type="match status" value="1"/>
</dbReference>
<dbReference type="Gene3D" id="3.40.50.2000">
    <property type="entry name" value="Glycogen Phosphorylase B"/>
    <property type="match status" value="3"/>
</dbReference>
<reference evidence="4 5" key="1">
    <citation type="journal article" date="2015" name="Genome Announc.">
        <title>Expanding the biotechnology potential of lactobacilli through comparative genomics of 213 strains and associated genera.</title>
        <authorList>
            <person name="Sun Z."/>
            <person name="Harris H.M."/>
            <person name="McCann A."/>
            <person name="Guo C."/>
            <person name="Argimon S."/>
            <person name="Zhang W."/>
            <person name="Yang X."/>
            <person name="Jeffery I.B."/>
            <person name="Cooney J.C."/>
            <person name="Kagawa T.F."/>
            <person name="Liu W."/>
            <person name="Song Y."/>
            <person name="Salvetti E."/>
            <person name="Wrobel A."/>
            <person name="Rasinkangas P."/>
            <person name="Parkhill J."/>
            <person name="Rea M.C."/>
            <person name="O'Sullivan O."/>
            <person name="Ritari J."/>
            <person name="Douillard F.P."/>
            <person name="Paul Ross R."/>
            <person name="Yang R."/>
            <person name="Briner A.E."/>
            <person name="Felis G.E."/>
            <person name="de Vos W.M."/>
            <person name="Barrangou R."/>
            <person name="Klaenhammer T.R."/>
            <person name="Caufield P.W."/>
            <person name="Cui Y."/>
            <person name="Zhang H."/>
            <person name="O'Toole P.W."/>
        </authorList>
    </citation>
    <scope>NUCLEOTIDE SEQUENCE [LARGE SCALE GENOMIC DNA]</scope>
    <source>
        <strain evidence="4 5">DSM 6035</strain>
    </source>
</reference>
<evidence type="ECO:0000313" key="4">
    <source>
        <dbReference type="EMBL" id="KRM28818.1"/>
    </source>
</evidence>
<comment type="caution">
    <text evidence="4">The sequence shown here is derived from an EMBL/GenBank/DDBJ whole genome shotgun (WGS) entry which is preliminary data.</text>
</comment>
<dbReference type="SUPFAM" id="SSF53756">
    <property type="entry name" value="UDP-Glycosyltransferase/glycogen phosphorylase"/>
    <property type="match status" value="1"/>
</dbReference>
<proteinExistence type="predicted"/>
<keyword evidence="1" id="KW-0328">Glycosyltransferase</keyword>
<dbReference type="STRING" id="1423782.FD32_GL001620"/>
<dbReference type="OrthoDB" id="570545at2"/>
<keyword evidence="2 4" id="KW-0808">Transferase</keyword>
<evidence type="ECO:0000259" key="3">
    <source>
        <dbReference type="Pfam" id="PF00534"/>
    </source>
</evidence>
<name>A0A0R1XFQ3_9LACO</name>
<evidence type="ECO:0000313" key="5">
    <source>
        <dbReference type="Proteomes" id="UP000051412"/>
    </source>
</evidence>
<organism evidence="4 5">
    <name type="scientific">Limosilactobacillus panis DSM 6035</name>
    <dbReference type="NCBI Taxonomy" id="1423782"/>
    <lineage>
        <taxon>Bacteria</taxon>
        <taxon>Bacillati</taxon>
        <taxon>Bacillota</taxon>
        <taxon>Bacilli</taxon>
        <taxon>Lactobacillales</taxon>
        <taxon>Lactobacillaceae</taxon>
        <taxon>Limosilactobacillus</taxon>
    </lineage>
</organism>
<gene>
    <name evidence="4" type="ORF">FD32_GL001620</name>
</gene>
<accession>A0A0R1XFQ3</accession>
<dbReference type="PANTHER" id="PTHR12526">
    <property type="entry name" value="GLYCOSYLTRANSFERASE"/>
    <property type="match status" value="1"/>
</dbReference>
<keyword evidence="5" id="KW-1185">Reference proteome</keyword>
<feature type="domain" description="Glycosyl transferase family 1" evidence="3">
    <location>
        <begin position="313"/>
        <end position="471"/>
    </location>
</feature>
<dbReference type="PANTHER" id="PTHR12526:SF629">
    <property type="entry name" value="TEICHURONIC ACID BIOSYNTHESIS GLYCOSYLTRANSFERASE TUAH-RELATED"/>
    <property type="match status" value="1"/>
</dbReference>
<dbReference type="Proteomes" id="UP000051412">
    <property type="component" value="Unassembled WGS sequence"/>
</dbReference>
<dbReference type="AlphaFoldDB" id="A0A0R1XFQ3"/>
<evidence type="ECO:0000256" key="1">
    <source>
        <dbReference type="ARBA" id="ARBA00022676"/>
    </source>
</evidence>
<sequence length="500" mass="57435">MFYFITSRQDRLTSAIELAQAQRLKIFDHLKQPAKIITLEYNHAHYEVEKKLDIEGRVVNLFQYFQQLPYQNTGDDQQIIDKILHQPGFTVKGNVAYQDDKERIKVVMNGDRLYYVDYLDRFGFTDRRDFYDQGCLSYTEFYEDRARMVTRQYYDGKGRVKLVYHYRGGENNVAVLTLIQLNDQGNMYQFDNEMGLRAHFLDRLLSESSHPVLINDRSDADFAAFRLMKTHVPCYQVFHSTYTADGDPDGKLFEVYEPLEKMLQDGQISGLISATKREAQDAARRFKTSASYGIPVTYLADEQLKKHIPFAKRRPGQLIAVARLTNVKRLDHIINAVILLHAKYPQVDLKIYGFDDSWDNYATSKSLKRLVKDCKAGDYVHFCGYRHDLTEVYETAQIEVLTSSYEGFAMALLEAQGHGCPVVSYDINYGPAEIVDDQVSGRLLPAGDPHALYVTLEELLTNPVKLKSYADHAQAAAAKFSFANVTKQWANFLDSEGIRE</sequence>
<dbReference type="InterPro" id="IPR001296">
    <property type="entry name" value="Glyco_trans_1"/>
</dbReference>